<organism evidence="7 8">
    <name type="scientific">Hoeflea alexandrii</name>
    <dbReference type="NCBI Taxonomy" id="288436"/>
    <lineage>
        <taxon>Bacteria</taxon>
        <taxon>Pseudomonadati</taxon>
        <taxon>Pseudomonadota</taxon>
        <taxon>Alphaproteobacteria</taxon>
        <taxon>Hyphomicrobiales</taxon>
        <taxon>Rhizobiaceae</taxon>
        <taxon>Hoeflea</taxon>
    </lineage>
</organism>
<gene>
    <name evidence="7" type="ORF">GTW23_17000</name>
</gene>
<feature type="transmembrane region" description="Helical" evidence="6">
    <location>
        <begin position="109"/>
        <end position="130"/>
    </location>
</feature>
<comment type="caution">
    <text evidence="7">The sequence shown here is derived from an EMBL/GenBank/DDBJ whole genome shotgun (WGS) entry which is preliminary data.</text>
</comment>
<keyword evidence="8" id="KW-1185">Reference proteome</keyword>
<keyword evidence="5 6" id="KW-0472">Membrane</keyword>
<feature type="transmembrane region" description="Helical" evidence="6">
    <location>
        <begin position="40"/>
        <end position="62"/>
    </location>
</feature>
<accession>A0ABT1CVC8</accession>
<keyword evidence="2" id="KW-1003">Cell membrane</keyword>
<evidence type="ECO:0000313" key="7">
    <source>
        <dbReference type="EMBL" id="MCO6409883.1"/>
    </source>
</evidence>
<feature type="transmembrane region" description="Helical" evidence="6">
    <location>
        <begin position="150"/>
        <end position="170"/>
    </location>
</feature>
<dbReference type="PANTHER" id="PTHR30086:SF20">
    <property type="entry name" value="ARGININE EXPORTER PROTEIN ARGO-RELATED"/>
    <property type="match status" value="1"/>
</dbReference>
<evidence type="ECO:0000256" key="2">
    <source>
        <dbReference type="ARBA" id="ARBA00022475"/>
    </source>
</evidence>
<evidence type="ECO:0000256" key="6">
    <source>
        <dbReference type="SAM" id="Phobius"/>
    </source>
</evidence>
<evidence type="ECO:0000313" key="8">
    <source>
        <dbReference type="Proteomes" id="UP001320715"/>
    </source>
</evidence>
<dbReference type="PANTHER" id="PTHR30086">
    <property type="entry name" value="ARGININE EXPORTER PROTEIN ARGO"/>
    <property type="match status" value="1"/>
</dbReference>
<dbReference type="Pfam" id="PF01810">
    <property type="entry name" value="LysE"/>
    <property type="match status" value="1"/>
</dbReference>
<protein>
    <submittedName>
        <fullName evidence="7">LysE family transporter</fullName>
    </submittedName>
</protein>
<evidence type="ECO:0000256" key="4">
    <source>
        <dbReference type="ARBA" id="ARBA00022989"/>
    </source>
</evidence>
<keyword evidence="4 6" id="KW-1133">Transmembrane helix</keyword>
<feature type="transmembrane region" description="Helical" evidence="6">
    <location>
        <begin position="6"/>
        <end position="28"/>
    </location>
</feature>
<comment type="subcellular location">
    <subcellularLocation>
        <location evidence="1">Cell membrane</location>
        <topology evidence="1">Multi-pass membrane protein</topology>
    </subcellularLocation>
</comment>
<name>A0ABT1CVC8_9HYPH</name>
<evidence type="ECO:0000256" key="3">
    <source>
        <dbReference type="ARBA" id="ARBA00022692"/>
    </source>
</evidence>
<reference evidence="7 8" key="1">
    <citation type="submission" date="2020-01" db="EMBL/GenBank/DDBJ databases">
        <title>Genomes of bacteria type strains.</title>
        <authorList>
            <person name="Chen J."/>
            <person name="Zhu S."/>
            <person name="Yang J."/>
        </authorList>
    </citation>
    <scope>NUCLEOTIDE SEQUENCE [LARGE SCALE GENOMIC DNA]</scope>
    <source>
        <strain evidence="7 8">DSM 16655</strain>
    </source>
</reference>
<dbReference type="InterPro" id="IPR001123">
    <property type="entry name" value="LeuE-type"/>
</dbReference>
<dbReference type="RefSeq" id="WP_152009356.1">
    <property type="nucleotide sequence ID" value="NZ_JAAAML010000003.1"/>
</dbReference>
<proteinExistence type="predicted"/>
<evidence type="ECO:0000256" key="5">
    <source>
        <dbReference type="ARBA" id="ARBA00023136"/>
    </source>
</evidence>
<feature type="transmembrane region" description="Helical" evidence="6">
    <location>
        <begin position="68"/>
        <end position="88"/>
    </location>
</feature>
<sequence>MELPALFIFAGALLVAAGSPGPSIAALVARVISRGAGDVLPFLAAMWIGEAVWLTLAVFGLASLAQSFHLLFVAIKWLGVAYLLYLAWKMWIAPVAVGEEAMPERGSALRLFATGLAVTLGNPKIMMFYMALLPSIIDLTRLTLTGWGELVATMLAVLVAIDLAWVALAARARTLLRSPRAMRLTNRLSAGLMTGAAAGIASR</sequence>
<keyword evidence="3 6" id="KW-0812">Transmembrane</keyword>
<dbReference type="EMBL" id="JAAAML010000003">
    <property type="protein sequence ID" value="MCO6409883.1"/>
    <property type="molecule type" value="Genomic_DNA"/>
</dbReference>
<evidence type="ECO:0000256" key="1">
    <source>
        <dbReference type="ARBA" id="ARBA00004651"/>
    </source>
</evidence>
<dbReference type="Proteomes" id="UP001320715">
    <property type="component" value="Unassembled WGS sequence"/>
</dbReference>